<dbReference type="PROSITE" id="PS50977">
    <property type="entry name" value="HTH_TETR_2"/>
    <property type="match status" value="1"/>
</dbReference>
<dbReference type="SUPFAM" id="SSF48498">
    <property type="entry name" value="Tetracyclin repressor-like, C-terminal domain"/>
    <property type="match status" value="1"/>
</dbReference>
<dbReference type="SUPFAM" id="SSF46689">
    <property type="entry name" value="Homeodomain-like"/>
    <property type="match status" value="1"/>
</dbReference>
<keyword evidence="7" id="KW-1185">Reference proteome</keyword>
<sequence>MDNSRQIGHGNSMSGRKQFDETTALDAATRQFWQYGFANTSISNLESATGLNKSSLYNCFKNKDQLFQLCLDHFEQHYVSRVLRALVEPDFRTALEQLFALAIDTFNDPEFPTGCLATRTALDNIDPNSPVFTLIQAQATRMESAIYTRCKQALTDTQIPENTDCKAMAATIHAMLRGVLVISCANGSTEAAHVAYRFFIQSILAQNGAR</sequence>
<dbReference type="InterPro" id="IPR009057">
    <property type="entry name" value="Homeodomain-like_sf"/>
</dbReference>
<dbReference type="PANTHER" id="PTHR47506">
    <property type="entry name" value="TRANSCRIPTIONAL REGULATORY PROTEIN"/>
    <property type="match status" value="1"/>
</dbReference>
<dbReference type="KEGG" id="ttu:TERTU_3971"/>
<dbReference type="InterPro" id="IPR001647">
    <property type="entry name" value="HTH_TetR"/>
</dbReference>
<dbReference type="OrthoDB" id="270177at2"/>
<proteinExistence type="predicted"/>
<dbReference type="EMBL" id="CP001614">
    <property type="protein sequence ID" value="ACR14750.1"/>
    <property type="molecule type" value="Genomic_DNA"/>
</dbReference>
<dbReference type="GO" id="GO:0003677">
    <property type="term" value="F:DNA binding"/>
    <property type="evidence" value="ECO:0007669"/>
    <property type="project" value="UniProtKB-UniRule"/>
</dbReference>
<keyword evidence="1" id="KW-0805">Transcription regulation</keyword>
<evidence type="ECO:0000313" key="7">
    <source>
        <dbReference type="Proteomes" id="UP000009080"/>
    </source>
</evidence>
<dbReference type="Gene3D" id="1.10.10.60">
    <property type="entry name" value="Homeodomain-like"/>
    <property type="match status" value="1"/>
</dbReference>
<organism evidence="6 7">
    <name type="scientific">Teredinibacter turnerae (strain ATCC 39867 / T7901)</name>
    <dbReference type="NCBI Taxonomy" id="377629"/>
    <lineage>
        <taxon>Bacteria</taxon>
        <taxon>Pseudomonadati</taxon>
        <taxon>Pseudomonadota</taxon>
        <taxon>Gammaproteobacteria</taxon>
        <taxon>Cellvibrionales</taxon>
        <taxon>Cellvibrionaceae</taxon>
        <taxon>Teredinibacter</taxon>
    </lineage>
</organism>
<dbReference type="InterPro" id="IPR036271">
    <property type="entry name" value="Tet_transcr_reg_TetR-rel_C_sf"/>
</dbReference>
<dbReference type="Proteomes" id="UP000009080">
    <property type="component" value="Chromosome"/>
</dbReference>
<dbReference type="Pfam" id="PF00440">
    <property type="entry name" value="TetR_N"/>
    <property type="match status" value="1"/>
</dbReference>
<accession>C5BTP9</accession>
<feature type="domain" description="HTH tetR-type" evidence="5">
    <location>
        <begin position="18"/>
        <end position="78"/>
    </location>
</feature>
<dbReference type="STRING" id="377629.TERTU_3971"/>
<evidence type="ECO:0000259" key="5">
    <source>
        <dbReference type="PROSITE" id="PS50977"/>
    </source>
</evidence>
<dbReference type="Gene3D" id="1.10.357.10">
    <property type="entry name" value="Tetracycline Repressor, domain 2"/>
    <property type="match status" value="1"/>
</dbReference>
<keyword evidence="3" id="KW-0804">Transcription</keyword>
<evidence type="ECO:0000256" key="4">
    <source>
        <dbReference type="PROSITE-ProRule" id="PRU00335"/>
    </source>
</evidence>
<feature type="DNA-binding region" description="H-T-H motif" evidence="4">
    <location>
        <begin position="41"/>
        <end position="60"/>
    </location>
</feature>
<evidence type="ECO:0000256" key="3">
    <source>
        <dbReference type="ARBA" id="ARBA00023163"/>
    </source>
</evidence>
<dbReference type="InterPro" id="IPR011075">
    <property type="entry name" value="TetR_C"/>
</dbReference>
<dbReference type="PANTHER" id="PTHR47506:SF1">
    <property type="entry name" value="HTH-TYPE TRANSCRIPTIONAL REGULATOR YJDC"/>
    <property type="match status" value="1"/>
</dbReference>
<dbReference type="HOGENOM" id="CLU_069356_28_0_6"/>
<gene>
    <name evidence="6" type="ordered locus">TERTU_3971</name>
</gene>
<dbReference type="Pfam" id="PF16925">
    <property type="entry name" value="TetR_C_13"/>
    <property type="match status" value="1"/>
</dbReference>
<evidence type="ECO:0000313" key="6">
    <source>
        <dbReference type="EMBL" id="ACR14750.1"/>
    </source>
</evidence>
<dbReference type="eggNOG" id="COG1309">
    <property type="taxonomic scope" value="Bacteria"/>
</dbReference>
<reference evidence="6 7" key="1">
    <citation type="journal article" date="2009" name="PLoS ONE">
        <title>The complete genome of Teredinibacter turnerae T7901: an intracellular endosymbiont of marine wood-boring bivalves (shipworms).</title>
        <authorList>
            <person name="Yang J.C."/>
            <person name="Madupu R."/>
            <person name="Durkin A.S."/>
            <person name="Ekborg N.A."/>
            <person name="Pedamallu C.S."/>
            <person name="Hostetler J.B."/>
            <person name="Radune D."/>
            <person name="Toms B.S."/>
            <person name="Henrissat B."/>
            <person name="Coutinho P.M."/>
            <person name="Schwarz S."/>
            <person name="Field L."/>
            <person name="Trindade-Silva A.E."/>
            <person name="Soares C.A.G."/>
            <person name="Elshahawi S."/>
            <person name="Hanora A."/>
            <person name="Schmidt E.W."/>
            <person name="Haygood M.G."/>
            <person name="Posfai J."/>
            <person name="Benner J."/>
            <person name="Madinger C."/>
            <person name="Nove J."/>
            <person name="Anton B."/>
            <person name="Chaudhary K."/>
            <person name="Foster J."/>
            <person name="Holman A."/>
            <person name="Kumar S."/>
            <person name="Lessard P.A."/>
            <person name="Luyten Y.A."/>
            <person name="Slatko B."/>
            <person name="Wood N."/>
            <person name="Wu B."/>
            <person name="Teplitski M."/>
            <person name="Mougous J.D."/>
            <person name="Ward N."/>
            <person name="Eisen J.A."/>
            <person name="Badger J.H."/>
            <person name="Distel D.L."/>
        </authorList>
    </citation>
    <scope>NUCLEOTIDE SEQUENCE [LARGE SCALE GENOMIC DNA]</scope>
    <source>
        <strain evidence="7">ATCC 39867 / T7901</strain>
    </source>
</reference>
<name>C5BTP9_TERTT</name>
<evidence type="ECO:0000256" key="1">
    <source>
        <dbReference type="ARBA" id="ARBA00023015"/>
    </source>
</evidence>
<evidence type="ECO:0000256" key="2">
    <source>
        <dbReference type="ARBA" id="ARBA00023125"/>
    </source>
</evidence>
<keyword evidence="2 4" id="KW-0238">DNA-binding</keyword>
<protein>
    <submittedName>
        <fullName evidence="6">Transcriptional regulatory protein</fullName>
    </submittedName>
</protein>
<dbReference type="AlphaFoldDB" id="C5BTP9"/>